<dbReference type="Proteomes" id="UP001241377">
    <property type="component" value="Unassembled WGS sequence"/>
</dbReference>
<comment type="caution">
    <text evidence="1">The sequence shown here is derived from an EMBL/GenBank/DDBJ whole genome shotgun (WGS) entry which is preliminary data.</text>
</comment>
<name>A0ACC2VB10_9TREE</name>
<protein>
    <submittedName>
        <fullName evidence="1">Uncharacterized protein</fullName>
    </submittedName>
</protein>
<dbReference type="EMBL" id="JASBWR010000094">
    <property type="protein sequence ID" value="KAJ9096261.1"/>
    <property type="molecule type" value="Genomic_DNA"/>
</dbReference>
<proteinExistence type="predicted"/>
<reference evidence="1" key="1">
    <citation type="submission" date="2023-04" db="EMBL/GenBank/DDBJ databases">
        <title>Draft Genome sequencing of Naganishia species isolated from polar environments using Oxford Nanopore Technology.</title>
        <authorList>
            <person name="Leo P."/>
            <person name="Venkateswaran K."/>
        </authorList>
    </citation>
    <scope>NUCLEOTIDE SEQUENCE</scope>
    <source>
        <strain evidence="1">MNA-CCFEE 5261</strain>
    </source>
</reference>
<keyword evidence="2" id="KW-1185">Reference proteome</keyword>
<organism evidence="1 2">
    <name type="scientific">Naganishia cerealis</name>
    <dbReference type="NCBI Taxonomy" id="610337"/>
    <lineage>
        <taxon>Eukaryota</taxon>
        <taxon>Fungi</taxon>
        <taxon>Dikarya</taxon>
        <taxon>Basidiomycota</taxon>
        <taxon>Agaricomycotina</taxon>
        <taxon>Tremellomycetes</taxon>
        <taxon>Filobasidiales</taxon>
        <taxon>Filobasidiaceae</taxon>
        <taxon>Naganishia</taxon>
    </lineage>
</organism>
<evidence type="ECO:0000313" key="1">
    <source>
        <dbReference type="EMBL" id="KAJ9096261.1"/>
    </source>
</evidence>
<gene>
    <name evidence="1" type="ORF">QFC19_007225</name>
</gene>
<evidence type="ECO:0000313" key="2">
    <source>
        <dbReference type="Proteomes" id="UP001241377"/>
    </source>
</evidence>
<accession>A0ACC2VB10</accession>
<sequence>MFVRYRWRNIQPSFLQISKRYASTNKVRNDPRGPFTKLKFDPKENGNFSNFGVLPFLQQRLNQLEKLNDDHDNDRFRKLGVLPKDHSRDLSPTPDQRIILSVLGSEHSLLFRGDSYSGKSLSIAIHALNFTLSRVPKFGQISSGYSVDSVILVPTDDLVKKYLKYFRFLTKGLPTDCCPDQLVPEKEEYKVSRRPLEINFVYTDMNSDTLTTGEASKTPPQILVTTPSIFHRLLNQKSQLGLGPECYKETQLLAVDGSNYILETTDIQLPENVSLTLEGPKRKYRNILKLIVSTVQKLQMDHYMDSLRRRLKSVEIKAKDQDLDPIPRGFDYTKWTLASNVSALDVEKLIKKQYPKNDRPNLNLLRKMVKTKRKYLYKPLQFCFVMEPIYQKPYRKLIQLDGSKVSRGPAQVRQLQDQLDVKKAKDHNMRVTDPQRSFVERIVRFSDLERTIRKSGRNLVVVGSQDYFEPTNSIQCFLHKKGDKKLKEIDTTANWPANEFHEAWLEASLSENEQKRSLQQLLQKLLQNLASDQILHIIRNSMKNVQDGAVFVIPPFIDLEDIKAKLVDSNNSVCTSLMEPSELTVLTHPDALLVNRVRTKHLYILGLECLYPQAALSSWSKFSVNLVPGIEIPFTDMLRFYLKRCEDSTNVLIVLLDPEHLEMLSRILLMNKLQISSKAGLKLTYRKS</sequence>